<evidence type="ECO:0000256" key="2">
    <source>
        <dbReference type="ARBA" id="ARBA00022448"/>
    </source>
</evidence>
<dbReference type="AlphaFoldDB" id="A0A1V2GXG4"/>
<dbReference type="InterPro" id="IPR001638">
    <property type="entry name" value="Solute-binding_3/MltF_N"/>
</dbReference>
<keyword evidence="3 4" id="KW-0732">Signal</keyword>
<dbReference type="GO" id="GO:0006865">
    <property type="term" value="P:amino acid transport"/>
    <property type="evidence" value="ECO:0007669"/>
    <property type="project" value="TreeGrafter"/>
</dbReference>
<evidence type="ECO:0000313" key="6">
    <source>
        <dbReference type="EMBL" id="ONG46748.1"/>
    </source>
</evidence>
<feature type="signal peptide" evidence="4">
    <location>
        <begin position="1"/>
        <end position="24"/>
    </location>
</feature>
<name>A0A1V2GXG4_9PROT</name>
<dbReference type="InterPro" id="IPR051455">
    <property type="entry name" value="Bact_solute-bind_prot3"/>
</dbReference>
<keyword evidence="2" id="KW-0813">Transport</keyword>
<evidence type="ECO:0000313" key="7">
    <source>
        <dbReference type="Proteomes" id="UP000188879"/>
    </source>
</evidence>
<dbReference type="Pfam" id="PF00497">
    <property type="entry name" value="SBP_bac_3"/>
    <property type="match status" value="1"/>
</dbReference>
<gene>
    <name evidence="6" type="ORF">BKE38_24915</name>
</gene>
<feature type="domain" description="Solute-binding protein family 3/N-terminal" evidence="5">
    <location>
        <begin position="44"/>
        <end position="273"/>
    </location>
</feature>
<evidence type="ECO:0000256" key="3">
    <source>
        <dbReference type="ARBA" id="ARBA00022729"/>
    </source>
</evidence>
<feature type="chain" id="PRO_5013205792" evidence="4">
    <location>
        <begin position="25"/>
        <end position="345"/>
    </location>
</feature>
<dbReference type="CDD" id="cd13692">
    <property type="entry name" value="PBP2_BztA"/>
    <property type="match status" value="1"/>
</dbReference>
<dbReference type="SMART" id="SM00062">
    <property type="entry name" value="PBPb"/>
    <property type="match status" value="1"/>
</dbReference>
<evidence type="ECO:0000259" key="5">
    <source>
        <dbReference type="SMART" id="SM00062"/>
    </source>
</evidence>
<proteinExistence type="inferred from homology"/>
<evidence type="ECO:0000256" key="1">
    <source>
        <dbReference type="ARBA" id="ARBA00010333"/>
    </source>
</evidence>
<dbReference type="PANTHER" id="PTHR30085:SF7">
    <property type="entry name" value="AMINO-ACID ABC TRANSPORTER-BINDING PROTEIN YHDW-RELATED"/>
    <property type="match status" value="1"/>
</dbReference>
<keyword evidence="7" id="KW-1185">Reference proteome</keyword>
<dbReference type="EMBL" id="MLCO01000310">
    <property type="protein sequence ID" value="ONG46748.1"/>
    <property type="molecule type" value="Genomic_DNA"/>
</dbReference>
<dbReference type="Gene3D" id="3.40.190.10">
    <property type="entry name" value="Periplasmic binding protein-like II"/>
    <property type="match status" value="2"/>
</dbReference>
<comment type="caution">
    <text evidence="6">The sequence shown here is derived from an EMBL/GenBank/DDBJ whole genome shotgun (WGS) entry which is preliminary data.</text>
</comment>
<dbReference type="RefSeq" id="WP_076959981.1">
    <property type="nucleotide sequence ID" value="NZ_MLCO01000310.1"/>
</dbReference>
<evidence type="ECO:0000256" key="4">
    <source>
        <dbReference type="SAM" id="SignalP"/>
    </source>
</evidence>
<organism evidence="6 7">
    <name type="scientific">Teichococcus deserti</name>
    <dbReference type="NCBI Taxonomy" id="1817963"/>
    <lineage>
        <taxon>Bacteria</taxon>
        <taxon>Pseudomonadati</taxon>
        <taxon>Pseudomonadota</taxon>
        <taxon>Alphaproteobacteria</taxon>
        <taxon>Acetobacterales</taxon>
        <taxon>Roseomonadaceae</taxon>
        <taxon>Roseomonas</taxon>
    </lineage>
</organism>
<reference evidence="6 7" key="1">
    <citation type="submission" date="2016-10" db="EMBL/GenBank/DDBJ databases">
        <title>Draft Genome sequence of Roseomonas sp. strain M3.</title>
        <authorList>
            <person name="Subhash Y."/>
            <person name="Lee S."/>
        </authorList>
    </citation>
    <scope>NUCLEOTIDE SEQUENCE [LARGE SCALE GENOMIC DNA]</scope>
    <source>
        <strain evidence="6 7">M3</strain>
    </source>
</reference>
<accession>A0A1V2GXG4</accession>
<sequence>MTRSALSAALGATGLALASALGLAAPAAAQPAADTVGAIRARGALNCGVAGNVAGFSLPDASGVYRGIDADSCRSVAAAIFGDANKVRFINTTSQNRFTALQSGEVDMLVRNTTWTLSREASLGFEFATINFYDGQGFMVKKSSNVTSARQLDGATVCVQPGTTTELNLSDYFRSNGMRFTPVVIESVEEIRTAFLAGRCDAYTNDASSLASFRATQTTPADFLLLPEIISKEPLGAVVRKGDWKFFDIVRWAHFAQLTAEELGITSQNVASFATNTNPDIQRFMGASGDLGKMLGLAPDWAVKLIAQQGNFAEVWDRNITPLGVQRGINNLWTKGGLQYAPPMR</sequence>
<dbReference type="Proteomes" id="UP000188879">
    <property type="component" value="Unassembled WGS sequence"/>
</dbReference>
<comment type="similarity">
    <text evidence="1">Belongs to the bacterial solute-binding protein 3 family.</text>
</comment>
<protein>
    <submittedName>
        <fullName evidence="6">Amino acid ABC transporter substrate-binding protein</fullName>
    </submittedName>
</protein>
<dbReference type="PANTHER" id="PTHR30085">
    <property type="entry name" value="AMINO ACID ABC TRANSPORTER PERMEASE"/>
    <property type="match status" value="1"/>
</dbReference>
<dbReference type="SUPFAM" id="SSF53850">
    <property type="entry name" value="Periplasmic binding protein-like II"/>
    <property type="match status" value="1"/>
</dbReference>